<sequence>MTSYRRSNVMVKVGGGGVLESNNTRVSYLQAVLQYASLLVQTFVLVINWNLKMPLSQGQCYSIKFCVALRKTGAVTVVLLKEDYETIPCQKI</sequence>
<proteinExistence type="predicted"/>
<accession>A0A8X6QHY7</accession>
<keyword evidence="2" id="KW-1185">Reference proteome</keyword>
<dbReference type="AlphaFoldDB" id="A0A8X6QHY7"/>
<dbReference type="EMBL" id="BMAW01031168">
    <property type="protein sequence ID" value="GFU19956.1"/>
    <property type="molecule type" value="Genomic_DNA"/>
</dbReference>
<name>A0A8X6QHY7_NEPPI</name>
<protein>
    <submittedName>
        <fullName evidence="1">Uncharacterized protein</fullName>
    </submittedName>
</protein>
<dbReference type="Proteomes" id="UP000887013">
    <property type="component" value="Unassembled WGS sequence"/>
</dbReference>
<organism evidence="1 2">
    <name type="scientific">Nephila pilipes</name>
    <name type="common">Giant wood spider</name>
    <name type="synonym">Nephila maculata</name>
    <dbReference type="NCBI Taxonomy" id="299642"/>
    <lineage>
        <taxon>Eukaryota</taxon>
        <taxon>Metazoa</taxon>
        <taxon>Ecdysozoa</taxon>
        <taxon>Arthropoda</taxon>
        <taxon>Chelicerata</taxon>
        <taxon>Arachnida</taxon>
        <taxon>Araneae</taxon>
        <taxon>Araneomorphae</taxon>
        <taxon>Entelegynae</taxon>
        <taxon>Araneoidea</taxon>
        <taxon>Nephilidae</taxon>
        <taxon>Nephila</taxon>
    </lineage>
</organism>
<gene>
    <name evidence="1" type="ORF">NPIL_260401</name>
</gene>
<reference evidence="1" key="1">
    <citation type="submission" date="2020-08" db="EMBL/GenBank/DDBJ databases">
        <title>Multicomponent nature underlies the extraordinary mechanical properties of spider dragline silk.</title>
        <authorList>
            <person name="Kono N."/>
            <person name="Nakamura H."/>
            <person name="Mori M."/>
            <person name="Yoshida Y."/>
            <person name="Ohtoshi R."/>
            <person name="Malay A.D."/>
            <person name="Moran D.A.P."/>
            <person name="Tomita M."/>
            <person name="Numata K."/>
            <person name="Arakawa K."/>
        </authorList>
    </citation>
    <scope>NUCLEOTIDE SEQUENCE</scope>
</reference>
<evidence type="ECO:0000313" key="1">
    <source>
        <dbReference type="EMBL" id="GFU19956.1"/>
    </source>
</evidence>
<comment type="caution">
    <text evidence="1">The sequence shown here is derived from an EMBL/GenBank/DDBJ whole genome shotgun (WGS) entry which is preliminary data.</text>
</comment>
<evidence type="ECO:0000313" key="2">
    <source>
        <dbReference type="Proteomes" id="UP000887013"/>
    </source>
</evidence>